<dbReference type="GO" id="GO:0006310">
    <property type="term" value="P:DNA recombination"/>
    <property type="evidence" value="ECO:0007669"/>
    <property type="project" value="UniProtKB-KW"/>
</dbReference>
<sequence length="379" mass="43015">MGTLFRRTRAGKRSNWIAEYTDHAGARVQKSTRTPDKTLAKQILGHWESEEAKRSSGMIDPAVERIQLQSLRPIAEHSAEWIASLRSSGRSSVHTDRHETRLALVVDQCQWLTIRDITPESFSTFAAGLRDRGRSAQTVAHYAQAAKQFTRWLTRTGRLPRNPLETISKPNPKSDRRRERRMLLPAEWPWLSAAAGPRALLYEVAIQTGLRSGELRSLKPGNVKLDAHPPHVLIRSGETKDSELARQYITADLRDRLRSIGPANRQHWFALPDKHNMADMIRDDLADARVAWESRPGADKKSDAENDFLLPTNDAGERFDFHALRHTCGAWLAIRKVHPKTIQTVMRHKTITLTMDTYGHLFPGAEPEAINEIGRILHQ</sequence>
<feature type="domain" description="Core-binding (CB)" evidence="7">
    <location>
        <begin position="72"/>
        <end position="154"/>
    </location>
</feature>
<organism evidence="8 9">
    <name type="scientific">Novipirellula galeiformis</name>
    <dbReference type="NCBI Taxonomy" id="2528004"/>
    <lineage>
        <taxon>Bacteria</taxon>
        <taxon>Pseudomonadati</taxon>
        <taxon>Planctomycetota</taxon>
        <taxon>Planctomycetia</taxon>
        <taxon>Pirellulales</taxon>
        <taxon>Pirellulaceae</taxon>
        <taxon>Novipirellula</taxon>
    </lineage>
</organism>
<name>A0A5C6CE03_9BACT</name>
<dbReference type="Gene3D" id="1.10.443.10">
    <property type="entry name" value="Intergrase catalytic core"/>
    <property type="match status" value="1"/>
</dbReference>
<dbReference type="InterPro" id="IPR002104">
    <property type="entry name" value="Integrase_catalytic"/>
</dbReference>
<keyword evidence="4" id="KW-0233">DNA recombination</keyword>
<dbReference type="SUPFAM" id="SSF56349">
    <property type="entry name" value="DNA breaking-rejoining enzymes"/>
    <property type="match status" value="1"/>
</dbReference>
<dbReference type="OrthoDB" id="292546at2"/>
<dbReference type="GO" id="GO:0015074">
    <property type="term" value="P:DNA integration"/>
    <property type="evidence" value="ECO:0007669"/>
    <property type="project" value="UniProtKB-KW"/>
</dbReference>
<comment type="caution">
    <text evidence="8">The sequence shown here is derived from an EMBL/GenBank/DDBJ whole genome shotgun (WGS) entry which is preliminary data.</text>
</comment>
<evidence type="ECO:0000256" key="1">
    <source>
        <dbReference type="ARBA" id="ARBA00008857"/>
    </source>
</evidence>
<evidence type="ECO:0000313" key="8">
    <source>
        <dbReference type="EMBL" id="TWU22498.1"/>
    </source>
</evidence>
<dbReference type="Gene3D" id="1.10.150.130">
    <property type="match status" value="1"/>
</dbReference>
<dbReference type="PANTHER" id="PTHR30349">
    <property type="entry name" value="PHAGE INTEGRASE-RELATED"/>
    <property type="match status" value="1"/>
</dbReference>
<evidence type="ECO:0000313" key="9">
    <source>
        <dbReference type="Proteomes" id="UP000316304"/>
    </source>
</evidence>
<protein>
    <submittedName>
        <fullName evidence="8">Site-specific tyrosine recombinase XerC</fullName>
    </submittedName>
</protein>
<dbReference type="InterPro" id="IPR010998">
    <property type="entry name" value="Integrase_recombinase_N"/>
</dbReference>
<dbReference type="EMBL" id="SJPT01000005">
    <property type="protein sequence ID" value="TWU22498.1"/>
    <property type="molecule type" value="Genomic_DNA"/>
</dbReference>
<evidence type="ECO:0000259" key="6">
    <source>
        <dbReference type="PROSITE" id="PS51898"/>
    </source>
</evidence>
<dbReference type="InterPro" id="IPR050090">
    <property type="entry name" value="Tyrosine_recombinase_XerCD"/>
</dbReference>
<evidence type="ECO:0000259" key="7">
    <source>
        <dbReference type="PROSITE" id="PS51900"/>
    </source>
</evidence>
<dbReference type="GO" id="GO:0003677">
    <property type="term" value="F:DNA binding"/>
    <property type="evidence" value="ECO:0007669"/>
    <property type="project" value="UniProtKB-UniRule"/>
</dbReference>
<dbReference type="AlphaFoldDB" id="A0A5C6CE03"/>
<dbReference type="InterPro" id="IPR044068">
    <property type="entry name" value="CB"/>
</dbReference>
<dbReference type="PROSITE" id="PS51898">
    <property type="entry name" value="TYR_RECOMBINASE"/>
    <property type="match status" value="1"/>
</dbReference>
<dbReference type="RefSeq" id="WP_146595659.1">
    <property type="nucleotide sequence ID" value="NZ_SJPT01000005.1"/>
</dbReference>
<dbReference type="Pfam" id="PF00589">
    <property type="entry name" value="Phage_integrase"/>
    <property type="match status" value="1"/>
</dbReference>
<keyword evidence="9" id="KW-1185">Reference proteome</keyword>
<accession>A0A5C6CE03</accession>
<dbReference type="PROSITE" id="PS51900">
    <property type="entry name" value="CB"/>
    <property type="match status" value="1"/>
</dbReference>
<feature type="domain" description="Tyr recombinase" evidence="6">
    <location>
        <begin position="178"/>
        <end position="371"/>
    </location>
</feature>
<reference evidence="8 9" key="1">
    <citation type="submission" date="2019-02" db="EMBL/GenBank/DDBJ databases">
        <title>Deep-cultivation of Planctomycetes and their phenomic and genomic characterization uncovers novel biology.</title>
        <authorList>
            <person name="Wiegand S."/>
            <person name="Jogler M."/>
            <person name="Boedeker C."/>
            <person name="Pinto D."/>
            <person name="Vollmers J."/>
            <person name="Rivas-Marin E."/>
            <person name="Kohn T."/>
            <person name="Peeters S.H."/>
            <person name="Heuer A."/>
            <person name="Rast P."/>
            <person name="Oberbeckmann S."/>
            <person name="Bunk B."/>
            <person name="Jeske O."/>
            <person name="Meyerdierks A."/>
            <person name="Storesund J.E."/>
            <person name="Kallscheuer N."/>
            <person name="Luecker S."/>
            <person name="Lage O.M."/>
            <person name="Pohl T."/>
            <person name="Merkel B.J."/>
            <person name="Hornburger P."/>
            <person name="Mueller R.-W."/>
            <person name="Bruemmer F."/>
            <person name="Labrenz M."/>
            <person name="Spormann A.M."/>
            <person name="Op Den Camp H."/>
            <person name="Overmann J."/>
            <person name="Amann R."/>
            <person name="Jetten M.S.M."/>
            <person name="Mascher T."/>
            <person name="Medema M.H."/>
            <person name="Devos D.P."/>
            <person name="Kaster A.-K."/>
            <person name="Ovreas L."/>
            <person name="Rohde M."/>
            <person name="Galperin M.Y."/>
            <person name="Jogler C."/>
        </authorList>
    </citation>
    <scope>NUCLEOTIDE SEQUENCE [LARGE SCALE GENOMIC DNA]</scope>
    <source>
        <strain evidence="8 9">Pla52o</strain>
    </source>
</reference>
<proteinExistence type="inferred from homology"/>
<dbReference type="InterPro" id="IPR013762">
    <property type="entry name" value="Integrase-like_cat_sf"/>
</dbReference>
<gene>
    <name evidence="8" type="ORF">Pla52o_35550</name>
</gene>
<dbReference type="Proteomes" id="UP000316304">
    <property type="component" value="Unassembled WGS sequence"/>
</dbReference>
<dbReference type="PANTHER" id="PTHR30349:SF41">
    <property type="entry name" value="INTEGRASE_RECOMBINASE PROTEIN MJ0367-RELATED"/>
    <property type="match status" value="1"/>
</dbReference>
<keyword evidence="2" id="KW-0229">DNA integration</keyword>
<comment type="similarity">
    <text evidence="1">Belongs to the 'phage' integrase family.</text>
</comment>
<evidence type="ECO:0000256" key="4">
    <source>
        <dbReference type="ARBA" id="ARBA00023172"/>
    </source>
</evidence>
<evidence type="ECO:0000256" key="2">
    <source>
        <dbReference type="ARBA" id="ARBA00022908"/>
    </source>
</evidence>
<keyword evidence="3 5" id="KW-0238">DNA-binding</keyword>
<evidence type="ECO:0000256" key="3">
    <source>
        <dbReference type="ARBA" id="ARBA00023125"/>
    </source>
</evidence>
<evidence type="ECO:0000256" key="5">
    <source>
        <dbReference type="PROSITE-ProRule" id="PRU01248"/>
    </source>
</evidence>
<dbReference type="InterPro" id="IPR011010">
    <property type="entry name" value="DNA_brk_join_enz"/>
</dbReference>